<dbReference type="Pfam" id="PF00924">
    <property type="entry name" value="MS_channel_2nd"/>
    <property type="match status" value="1"/>
</dbReference>
<feature type="domain" description="Mechanosensitive ion channel MscS C-terminal" evidence="9">
    <location>
        <begin position="304"/>
        <end position="387"/>
    </location>
</feature>
<protein>
    <submittedName>
        <fullName evidence="11">Low conductance mechanosensitive channel YnaI</fullName>
    </submittedName>
</protein>
<evidence type="ECO:0000313" key="11">
    <source>
        <dbReference type="EMBL" id="OIR06500.1"/>
    </source>
</evidence>
<dbReference type="Pfam" id="PF21088">
    <property type="entry name" value="MS_channel_1st"/>
    <property type="match status" value="1"/>
</dbReference>
<dbReference type="Gene3D" id="1.10.287.1260">
    <property type="match status" value="1"/>
</dbReference>
<evidence type="ECO:0000256" key="3">
    <source>
        <dbReference type="ARBA" id="ARBA00022475"/>
    </source>
</evidence>
<keyword evidence="3" id="KW-1003">Cell membrane</keyword>
<reference evidence="11" key="1">
    <citation type="submission" date="2016-10" db="EMBL/GenBank/DDBJ databases">
        <title>Sequence of Gallionella enrichment culture.</title>
        <authorList>
            <person name="Poehlein A."/>
            <person name="Muehling M."/>
            <person name="Daniel R."/>
        </authorList>
    </citation>
    <scope>NUCLEOTIDE SEQUENCE</scope>
</reference>
<dbReference type="SUPFAM" id="SSF82689">
    <property type="entry name" value="Mechanosensitive channel protein MscS (YggB), C-terminal domain"/>
    <property type="match status" value="1"/>
</dbReference>
<dbReference type="GO" id="GO:0055085">
    <property type="term" value="P:transmembrane transport"/>
    <property type="evidence" value="ECO:0007669"/>
    <property type="project" value="InterPro"/>
</dbReference>
<dbReference type="Gene3D" id="2.30.30.60">
    <property type="match status" value="1"/>
</dbReference>
<feature type="domain" description="Mechanosensitive ion channel transmembrane helices 2/3" evidence="10">
    <location>
        <begin position="188"/>
        <end position="227"/>
    </location>
</feature>
<evidence type="ECO:0000256" key="4">
    <source>
        <dbReference type="ARBA" id="ARBA00022692"/>
    </source>
</evidence>
<gene>
    <name evidence="11" type="primary">ynaI_4</name>
    <name evidence="11" type="ORF">GALL_114170</name>
</gene>
<dbReference type="InterPro" id="IPR023408">
    <property type="entry name" value="MscS_beta-dom_sf"/>
</dbReference>
<feature type="domain" description="Mechanosensitive ion channel MscS" evidence="8">
    <location>
        <begin position="228"/>
        <end position="295"/>
    </location>
</feature>
<dbReference type="AlphaFoldDB" id="A0A1J5SY23"/>
<feature type="transmembrane region" description="Helical" evidence="7">
    <location>
        <begin position="210"/>
        <end position="226"/>
    </location>
</feature>
<evidence type="ECO:0000256" key="1">
    <source>
        <dbReference type="ARBA" id="ARBA00004651"/>
    </source>
</evidence>
<dbReference type="InterPro" id="IPR011066">
    <property type="entry name" value="MscS_channel_C_sf"/>
</dbReference>
<dbReference type="InterPro" id="IPR006685">
    <property type="entry name" value="MscS_channel_2nd"/>
</dbReference>
<evidence type="ECO:0000256" key="2">
    <source>
        <dbReference type="ARBA" id="ARBA00008017"/>
    </source>
</evidence>
<evidence type="ECO:0000259" key="10">
    <source>
        <dbReference type="Pfam" id="PF21088"/>
    </source>
</evidence>
<comment type="subcellular location">
    <subcellularLocation>
        <location evidence="1">Cell membrane</location>
        <topology evidence="1">Multi-pass membrane protein</topology>
    </subcellularLocation>
</comment>
<evidence type="ECO:0000259" key="8">
    <source>
        <dbReference type="Pfam" id="PF00924"/>
    </source>
</evidence>
<comment type="caution">
    <text evidence="11">The sequence shown here is derived from an EMBL/GenBank/DDBJ whole genome shotgun (WGS) entry which is preliminary data.</text>
</comment>
<dbReference type="PANTHER" id="PTHR30566:SF5">
    <property type="entry name" value="MECHANOSENSITIVE ION CHANNEL PROTEIN 1, MITOCHONDRIAL-RELATED"/>
    <property type="match status" value="1"/>
</dbReference>
<dbReference type="GO" id="GO:0005886">
    <property type="term" value="C:plasma membrane"/>
    <property type="evidence" value="ECO:0007669"/>
    <property type="project" value="UniProtKB-SubCell"/>
</dbReference>
<name>A0A1J5SY23_9ZZZZ</name>
<evidence type="ECO:0000259" key="9">
    <source>
        <dbReference type="Pfam" id="PF21082"/>
    </source>
</evidence>
<evidence type="ECO:0000256" key="5">
    <source>
        <dbReference type="ARBA" id="ARBA00022989"/>
    </source>
</evidence>
<dbReference type="EMBL" id="MLJW01000043">
    <property type="protein sequence ID" value="OIR06500.1"/>
    <property type="molecule type" value="Genomic_DNA"/>
</dbReference>
<sequence>MSLRRILLSAPILSLASIAHAAAAAAPANAHAAATATPDLPERLVDLLLERVGVSTTGGNTATHWSIFAGVLVVAWFTRKFVTTAVFAVLKRLAAQTETTLDDKLFPALEDPFKSMVFVIGSYAALKVLRMPAPLSHLVDVAYKIAFPVVIFWGILRTIDAVIEHLGELAKKKGMGIAAFLPLIKKTVIVLSVVVGALTVIQGFGYDVKTFLTGLGIGGLAFALAAQDTLANLFGSLVVAVDQPFRVGDFVQIGSHTGTIEDIGMRSTKVRTAARTLIALPNRMVANEAIVNFSRMPQRRIDETVGLTYDTTPEQMERFLPDLRKLLRDDPDLHTESIWVCFAGYGDSSLNVEIIYFTASPSWEKHLEIKERINLKIMRLVADHKLAFAFPTRTLQLDAGSINALRPPAARA</sequence>
<dbReference type="SUPFAM" id="SSF50182">
    <property type="entry name" value="Sm-like ribonucleoproteins"/>
    <property type="match status" value="1"/>
</dbReference>
<dbReference type="SUPFAM" id="SSF82861">
    <property type="entry name" value="Mechanosensitive channel protein MscS (YggB), transmembrane region"/>
    <property type="match status" value="1"/>
</dbReference>
<proteinExistence type="inferred from homology"/>
<dbReference type="InterPro" id="IPR011014">
    <property type="entry name" value="MscS_channel_TM-2"/>
</dbReference>
<feature type="transmembrane region" description="Helical" evidence="7">
    <location>
        <begin position="65"/>
        <end position="90"/>
    </location>
</feature>
<dbReference type="PANTHER" id="PTHR30566">
    <property type="entry name" value="YNAI-RELATED MECHANOSENSITIVE ION CHANNEL"/>
    <property type="match status" value="1"/>
</dbReference>
<dbReference type="InterPro" id="IPR010920">
    <property type="entry name" value="LSM_dom_sf"/>
</dbReference>
<dbReference type="Gene3D" id="3.30.70.100">
    <property type="match status" value="1"/>
</dbReference>
<keyword evidence="4 7" id="KW-0812">Transmembrane</keyword>
<keyword evidence="6 7" id="KW-0472">Membrane</keyword>
<feature type="transmembrane region" description="Helical" evidence="7">
    <location>
        <begin position="141"/>
        <end position="163"/>
    </location>
</feature>
<accession>A0A1J5SY23</accession>
<dbReference type="Pfam" id="PF21082">
    <property type="entry name" value="MS_channel_3rd"/>
    <property type="match status" value="1"/>
</dbReference>
<dbReference type="InterPro" id="IPR049142">
    <property type="entry name" value="MS_channel_1st"/>
</dbReference>
<organism evidence="11">
    <name type="scientific">mine drainage metagenome</name>
    <dbReference type="NCBI Taxonomy" id="410659"/>
    <lineage>
        <taxon>unclassified sequences</taxon>
        <taxon>metagenomes</taxon>
        <taxon>ecological metagenomes</taxon>
    </lineage>
</organism>
<evidence type="ECO:0000256" key="6">
    <source>
        <dbReference type="ARBA" id="ARBA00023136"/>
    </source>
</evidence>
<evidence type="ECO:0000256" key="7">
    <source>
        <dbReference type="SAM" id="Phobius"/>
    </source>
</evidence>
<feature type="transmembrane region" description="Helical" evidence="7">
    <location>
        <begin position="183"/>
        <end position="204"/>
    </location>
</feature>
<dbReference type="InterPro" id="IPR049278">
    <property type="entry name" value="MS_channel_C"/>
</dbReference>
<comment type="similarity">
    <text evidence="2">Belongs to the MscS (TC 1.A.23) family.</text>
</comment>
<keyword evidence="5 7" id="KW-1133">Transmembrane helix</keyword>